<reference evidence="1 2" key="1">
    <citation type="submission" date="2017-01" db="EMBL/GenBank/DDBJ databases">
        <title>Novel large sulfur bacteria in the metagenomes of groundwater-fed chemosynthetic microbial mats in the Lake Huron basin.</title>
        <authorList>
            <person name="Sharrar A.M."/>
            <person name="Flood B.E."/>
            <person name="Bailey J.V."/>
            <person name="Jones D.S."/>
            <person name="Biddanda B."/>
            <person name="Ruberg S.A."/>
            <person name="Marcus D.N."/>
            <person name="Dick G.J."/>
        </authorList>
    </citation>
    <scope>NUCLEOTIDE SEQUENCE [LARGE SCALE GENOMIC DNA]</scope>
    <source>
        <strain evidence="1">A8</strain>
    </source>
</reference>
<dbReference type="EMBL" id="MTEJ01000368">
    <property type="protein sequence ID" value="OQX03959.1"/>
    <property type="molecule type" value="Genomic_DNA"/>
</dbReference>
<dbReference type="AlphaFoldDB" id="A0A1Y1QEU3"/>
<dbReference type="InterPro" id="IPR038573">
    <property type="entry name" value="BrnT_sf"/>
</dbReference>
<proteinExistence type="predicted"/>
<name>A0A1Y1QEU3_9GAMM</name>
<sequence length="90" mass="10803">MNTWDEHKRVLNIQNHQIDFADCETVFDLPMISKEDTRHAYGECRMQSLCLWRGQVVFVVWVERPTGAHLISVRKAEKHEQRYYYANVTY</sequence>
<dbReference type="Gene3D" id="3.10.450.530">
    <property type="entry name" value="Ribonuclease toxin, BrnT, of type II toxin-antitoxin system"/>
    <property type="match status" value="1"/>
</dbReference>
<organism evidence="1 2">
    <name type="scientific">Thiothrix lacustris</name>
    <dbReference type="NCBI Taxonomy" id="525917"/>
    <lineage>
        <taxon>Bacteria</taxon>
        <taxon>Pseudomonadati</taxon>
        <taxon>Pseudomonadota</taxon>
        <taxon>Gammaproteobacteria</taxon>
        <taxon>Thiotrichales</taxon>
        <taxon>Thiotrichaceae</taxon>
        <taxon>Thiothrix</taxon>
    </lineage>
</organism>
<dbReference type="Proteomes" id="UP000192491">
    <property type="component" value="Unassembled WGS sequence"/>
</dbReference>
<evidence type="ECO:0000313" key="2">
    <source>
        <dbReference type="Proteomes" id="UP000192491"/>
    </source>
</evidence>
<accession>A0A1Y1QEU3</accession>
<dbReference type="InterPro" id="IPR007460">
    <property type="entry name" value="BrnT_toxin"/>
</dbReference>
<protein>
    <recommendedName>
        <fullName evidence="3">BrnT family toxin</fullName>
    </recommendedName>
</protein>
<evidence type="ECO:0008006" key="3">
    <source>
        <dbReference type="Google" id="ProtNLM"/>
    </source>
</evidence>
<gene>
    <name evidence="1" type="ORF">BWK73_37790</name>
</gene>
<dbReference type="Pfam" id="PF04365">
    <property type="entry name" value="BrnT_toxin"/>
    <property type="match status" value="1"/>
</dbReference>
<evidence type="ECO:0000313" key="1">
    <source>
        <dbReference type="EMBL" id="OQX03959.1"/>
    </source>
</evidence>
<comment type="caution">
    <text evidence="1">The sequence shown here is derived from an EMBL/GenBank/DDBJ whole genome shotgun (WGS) entry which is preliminary data.</text>
</comment>